<comment type="caution">
    <text evidence="3">The sequence shown here is derived from an EMBL/GenBank/DDBJ whole genome shotgun (WGS) entry which is preliminary data.</text>
</comment>
<keyword evidence="2" id="KW-1133">Transmembrane helix</keyword>
<reference evidence="3" key="2">
    <citation type="journal article" date="2014" name="ISME J.">
        <title>Microbial stratification in low pH oxic and suboxic macroscopic growths along an acid mine drainage.</title>
        <authorList>
            <person name="Mendez-Garcia C."/>
            <person name="Mesa V."/>
            <person name="Sprenger R.R."/>
            <person name="Richter M."/>
            <person name="Diez M.S."/>
            <person name="Solano J."/>
            <person name="Bargiela R."/>
            <person name="Golyshina O.V."/>
            <person name="Manteca A."/>
            <person name="Ramos J.L."/>
            <person name="Gallego J.R."/>
            <person name="Llorente I."/>
            <person name="Martins Dos Santos V.A."/>
            <person name="Jensen O.N."/>
            <person name="Pelaez A.I."/>
            <person name="Sanchez J."/>
            <person name="Ferrer M."/>
        </authorList>
    </citation>
    <scope>NUCLEOTIDE SEQUENCE</scope>
</reference>
<evidence type="ECO:0000256" key="2">
    <source>
        <dbReference type="SAM" id="Phobius"/>
    </source>
</evidence>
<feature type="region of interest" description="Disordered" evidence="1">
    <location>
        <begin position="316"/>
        <end position="350"/>
    </location>
</feature>
<feature type="transmembrane region" description="Helical" evidence="2">
    <location>
        <begin position="82"/>
        <end position="103"/>
    </location>
</feature>
<protein>
    <submittedName>
        <fullName evidence="3">Uncharacterized protein</fullName>
    </submittedName>
</protein>
<proteinExistence type="predicted"/>
<evidence type="ECO:0000313" key="3">
    <source>
        <dbReference type="EMBL" id="EQD68963.1"/>
    </source>
</evidence>
<reference evidence="3" key="1">
    <citation type="submission" date="2013-08" db="EMBL/GenBank/DDBJ databases">
        <authorList>
            <person name="Mendez C."/>
            <person name="Richter M."/>
            <person name="Ferrer M."/>
            <person name="Sanchez J."/>
        </authorList>
    </citation>
    <scope>NUCLEOTIDE SEQUENCE</scope>
</reference>
<dbReference type="EMBL" id="AUZZ01000164">
    <property type="protein sequence ID" value="EQD68963.1"/>
    <property type="molecule type" value="Genomic_DNA"/>
</dbReference>
<organism evidence="3">
    <name type="scientific">mine drainage metagenome</name>
    <dbReference type="NCBI Taxonomy" id="410659"/>
    <lineage>
        <taxon>unclassified sequences</taxon>
        <taxon>metagenomes</taxon>
        <taxon>ecological metagenomes</taxon>
    </lineage>
</organism>
<evidence type="ECO:0000256" key="1">
    <source>
        <dbReference type="SAM" id="MobiDB-lite"/>
    </source>
</evidence>
<sequence length="392" mass="41199">MTDWERVERLRSRGRSWTEIAEDERVKFAAPPGSDPGHALQVVYLKRGYAHAEKARRGRSSSNGGTKGGAEGWSGRSRRRRLVAWGVGIGLVAVVASVLVFAATTPISGTNEIVTYCGGEGQAQHYHVLLVINANGAQQHLPYDPSQPAAIGYINDPAYTNPNLYCSPGGIHALHTHDGSGIIHAELPSVITTVPTLGDFFTIWGQPLSSTQVWSFSGHVTAQVKDMNTGTTTDYSQNPGGIALYTPPGGPFSNPFPIPQNLIFNGAYGSGESGGTFDGEIIWLNVTTAPSAAVTFAECLCAAGQPCPSGNSTRACPTAEGGANPEHTLHREPRAPSLSRDSPLRAASAPGTVIHLRPGFSVRRQGRTATFQPPAGVSSIGGVIMEALPTGG</sequence>
<dbReference type="AlphaFoldDB" id="T1BKD6"/>
<feature type="region of interest" description="Disordered" evidence="1">
    <location>
        <begin position="54"/>
        <end position="74"/>
    </location>
</feature>
<name>T1BKD6_9ZZZZ</name>
<gene>
    <name evidence="3" type="ORF">B2A_00231</name>
</gene>
<keyword evidence="2" id="KW-0472">Membrane</keyword>
<accession>T1BKD6</accession>
<keyword evidence="2" id="KW-0812">Transmembrane</keyword>